<evidence type="ECO:0000256" key="3">
    <source>
        <dbReference type="ARBA" id="ARBA00023136"/>
    </source>
</evidence>
<dbReference type="Pfam" id="PF07946">
    <property type="entry name" value="CCDC47"/>
    <property type="match status" value="1"/>
</dbReference>
<comment type="similarity">
    <text evidence="5">Belongs to the CCDC47 family.</text>
</comment>
<keyword evidence="1 9" id="KW-0812">Transmembrane</keyword>
<accession>A0AAF3ETE7</accession>
<evidence type="ECO:0000256" key="8">
    <source>
        <dbReference type="SAM" id="MobiDB-lite"/>
    </source>
</evidence>
<name>A0AAF3ETE7_9BILA</name>
<feature type="compositionally biased region" description="Basic residues" evidence="8">
    <location>
        <begin position="444"/>
        <end position="457"/>
    </location>
</feature>
<proteinExistence type="inferred from homology"/>
<evidence type="ECO:0000256" key="9">
    <source>
        <dbReference type="SAM" id="Phobius"/>
    </source>
</evidence>
<feature type="compositionally biased region" description="Basic and acidic residues" evidence="8">
    <location>
        <begin position="51"/>
        <end position="64"/>
    </location>
</feature>
<dbReference type="GO" id="GO:0005509">
    <property type="term" value="F:calcium ion binding"/>
    <property type="evidence" value="ECO:0007669"/>
    <property type="project" value="InterPro"/>
</dbReference>
<feature type="signal peptide" evidence="10">
    <location>
        <begin position="1"/>
        <end position="22"/>
    </location>
</feature>
<organism evidence="11 12">
    <name type="scientific">Mesorhabditis belari</name>
    <dbReference type="NCBI Taxonomy" id="2138241"/>
    <lineage>
        <taxon>Eukaryota</taxon>
        <taxon>Metazoa</taxon>
        <taxon>Ecdysozoa</taxon>
        <taxon>Nematoda</taxon>
        <taxon>Chromadorea</taxon>
        <taxon>Rhabditida</taxon>
        <taxon>Rhabditina</taxon>
        <taxon>Rhabditomorpha</taxon>
        <taxon>Rhabditoidea</taxon>
        <taxon>Rhabditidae</taxon>
        <taxon>Mesorhabditinae</taxon>
        <taxon>Mesorhabditis</taxon>
    </lineage>
</organism>
<dbReference type="GO" id="GO:0032469">
    <property type="term" value="P:endoplasmic reticulum calcium ion homeostasis"/>
    <property type="evidence" value="ECO:0007669"/>
    <property type="project" value="InterPro"/>
</dbReference>
<evidence type="ECO:0000313" key="12">
    <source>
        <dbReference type="WBParaSite" id="MBELARI_LOCUS16893"/>
    </source>
</evidence>
<feature type="compositionally biased region" description="Acidic residues" evidence="8">
    <location>
        <begin position="74"/>
        <end position="92"/>
    </location>
</feature>
<keyword evidence="3 9" id="KW-0472">Membrane</keyword>
<feature type="region of interest" description="Disordered" evidence="8">
    <location>
        <begin position="36"/>
        <end position="107"/>
    </location>
</feature>
<feature type="transmembrane region" description="Helical" evidence="9">
    <location>
        <begin position="120"/>
        <end position="141"/>
    </location>
</feature>
<feature type="chain" id="PRO_5042035589" description="PAT complex subunit CCDC47" evidence="10">
    <location>
        <begin position="23"/>
        <end position="457"/>
    </location>
</feature>
<evidence type="ECO:0000256" key="5">
    <source>
        <dbReference type="ARBA" id="ARBA00034746"/>
    </source>
</evidence>
<evidence type="ECO:0000256" key="6">
    <source>
        <dbReference type="ARBA" id="ARBA00034875"/>
    </source>
</evidence>
<evidence type="ECO:0000256" key="4">
    <source>
        <dbReference type="ARBA" id="ARBA00034697"/>
    </source>
</evidence>
<dbReference type="GO" id="GO:0030867">
    <property type="term" value="C:rough endoplasmic reticulum membrane"/>
    <property type="evidence" value="ECO:0007669"/>
    <property type="project" value="UniProtKB-SubCell"/>
</dbReference>
<feature type="compositionally biased region" description="Low complexity" evidence="8">
    <location>
        <begin position="93"/>
        <end position="105"/>
    </location>
</feature>
<evidence type="ECO:0000256" key="2">
    <source>
        <dbReference type="ARBA" id="ARBA00022989"/>
    </source>
</evidence>
<feature type="region of interest" description="Disordered" evidence="8">
    <location>
        <begin position="399"/>
        <end position="457"/>
    </location>
</feature>
<dbReference type="PANTHER" id="PTHR12883">
    <property type="entry name" value="ADIPOCYTE-SPECIFIC PROTEIN 4-RELATED"/>
    <property type="match status" value="1"/>
</dbReference>
<dbReference type="AlphaFoldDB" id="A0AAF3ETE7"/>
<dbReference type="Proteomes" id="UP000887575">
    <property type="component" value="Unassembled WGS sequence"/>
</dbReference>
<keyword evidence="11" id="KW-1185">Reference proteome</keyword>
<feature type="compositionally biased region" description="Basic and acidic residues" evidence="8">
    <location>
        <begin position="410"/>
        <end position="443"/>
    </location>
</feature>
<evidence type="ECO:0000256" key="7">
    <source>
        <dbReference type="ARBA" id="ARBA00034902"/>
    </source>
</evidence>
<evidence type="ECO:0000256" key="10">
    <source>
        <dbReference type="SAM" id="SignalP"/>
    </source>
</evidence>
<reference evidence="12" key="1">
    <citation type="submission" date="2024-02" db="UniProtKB">
        <authorList>
            <consortium name="WormBaseParasite"/>
        </authorList>
    </citation>
    <scope>IDENTIFICATION</scope>
</reference>
<sequence length="457" mass="52587">MRLFATRHFAIFLLFCTLGALAGPPGNAELNEFAEFEDDEVEIPKPPSQQEKPKVEEPVKEEKQQQQQQKPVTTDDDDDDDFGVVEETEENEQQTNQETPSQPEPLKFADVPAHFRSNWASYQVEAVVMLILALYLLNYIFGRATNQNLAYNWFAAHKAALEQQFAVVGDDGLSETPSEGNLTKDTDCSFSIWCSGRVGVSGLLIQMRTMKRQDLVSRVIGLFSPQTDKITFKFDFDQNEIDSWVLAVGQKKHVAKQHKELADLSTYASEKKSGSFQGLPASWGLFSELNEAALGVLDPGVLTLLRKYEQRIHSIHITDQFCGQKLAEGETYTRLPDVSRVAIFSFELRDGNDEVHEEDDELISLMFYLLDKARRFRLSREGKVKTEKNRQTVEESFLKTTHLQRQEAAQARREERTRERKQRLLEEEDPEKQRRLEKLEAKHDRKMKPKMKQLKIR</sequence>
<evidence type="ECO:0000313" key="11">
    <source>
        <dbReference type="Proteomes" id="UP000887575"/>
    </source>
</evidence>
<evidence type="ECO:0000256" key="1">
    <source>
        <dbReference type="ARBA" id="ARBA00022692"/>
    </source>
</evidence>
<dbReference type="WBParaSite" id="MBELARI_LOCUS16893">
    <property type="protein sequence ID" value="MBELARI_LOCUS16893"/>
    <property type="gene ID" value="MBELARI_LOCUS16893"/>
</dbReference>
<comment type="subcellular location">
    <subcellularLocation>
        <location evidence="4">Rough endoplasmic reticulum membrane</location>
        <topology evidence="4">Single-pass type I membrane protein</topology>
    </subcellularLocation>
</comment>
<dbReference type="InterPro" id="IPR012879">
    <property type="entry name" value="CCDC47"/>
</dbReference>
<dbReference type="PANTHER" id="PTHR12883:SF0">
    <property type="entry name" value="PAT COMPLEX SUBUNIT CCDC47"/>
    <property type="match status" value="1"/>
</dbReference>
<keyword evidence="10" id="KW-0732">Signal</keyword>
<protein>
    <recommendedName>
        <fullName evidence="6">PAT complex subunit CCDC47</fullName>
    </recommendedName>
    <alternativeName>
        <fullName evidence="7">Coiled-coil domain-containing protein 47</fullName>
    </alternativeName>
</protein>
<keyword evidence="2 9" id="KW-1133">Transmembrane helix</keyword>